<feature type="non-terminal residue" evidence="1">
    <location>
        <position position="78"/>
    </location>
</feature>
<protein>
    <submittedName>
        <fullName evidence="1">Uncharacterized protein</fullName>
    </submittedName>
</protein>
<dbReference type="EMBL" id="KL367528">
    <property type="protein sequence ID" value="KFD66098.1"/>
    <property type="molecule type" value="Genomic_DNA"/>
</dbReference>
<name>A0A085MMT3_9BILA</name>
<dbReference type="AlphaFoldDB" id="A0A085MMT3"/>
<evidence type="ECO:0000313" key="1">
    <source>
        <dbReference type="EMBL" id="KFD58529.1"/>
    </source>
</evidence>
<evidence type="ECO:0000313" key="3">
    <source>
        <dbReference type="Proteomes" id="UP000030764"/>
    </source>
</evidence>
<evidence type="ECO:0000313" key="2">
    <source>
        <dbReference type="EMBL" id="KFD66098.1"/>
    </source>
</evidence>
<dbReference type="Proteomes" id="UP000030758">
    <property type="component" value="Unassembled WGS sequence"/>
</dbReference>
<accession>A0A085MMT3</accession>
<proteinExistence type="predicted"/>
<feature type="non-terminal residue" evidence="1">
    <location>
        <position position="1"/>
    </location>
</feature>
<reference evidence="1 3" key="1">
    <citation type="journal article" date="2014" name="Nat. Genet.">
        <title>Genome and transcriptome of the porcine whipworm Trichuris suis.</title>
        <authorList>
            <person name="Jex A.R."/>
            <person name="Nejsum P."/>
            <person name="Schwarz E.M."/>
            <person name="Hu L."/>
            <person name="Young N.D."/>
            <person name="Hall R.S."/>
            <person name="Korhonen P.K."/>
            <person name="Liao S."/>
            <person name="Thamsborg S."/>
            <person name="Xia J."/>
            <person name="Xu P."/>
            <person name="Wang S."/>
            <person name="Scheerlinck J.P."/>
            <person name="Hofmann A."/>
            <person name="Sternberg P.W."/>
            <person name="Wang J."/>
            <person name="Gasser R.B."/>
        </authorList>
    </citation>
    <scope>NUCLEOTIDE SEQUENCE [LARGE SCALE GENOMIC DNA]</scope>
    <source>
        <strain evidence="2">DCEP-RM93F</strain>
        <strain evidence="1">DCEP-RM93M</strain>
    </source>
</reference>
<keyword evidence="3" id="KW-1185">Reference proteome</keyword>
<sequence>LFTYSLTGGIYYPCDPSILNSGLCFNKAVQHPPWELNCAARCWTRPQVCLTSIRKEQLQPTTLKMPICQSPIEIYIIA</sequence>
<organism evidence="1 3">
    <name type="scientific">Trichuris suis</name>
    <name type="common">pig whipworm</name>
    <dbReference type="NCBI Taxonomy" id="68888"/>
    <lineage>
        <taxon>Eukaryota</taxon>
        <taxon>Metazoa</taxon>
        <taxon>Ecdysozoa</taxon>
        <taxon>Nematoda</taxon>
        <taxon>Enoplea</taxon>
        <taxon>Dorylaimia</taxon>
        <taxon>Trichinellida</taxon>
        <taxon>Trichuridae</taxon>
        <taxon>Trichuris</taxon>
    </lineage>
</organism>
<dbReference type="EMBL" id="KL363184">
    <property type="protein sequence ID" value="KFD58529.1"/>
    <property type="molecule type" value="Genomic_DNA"/>
</dbReference>
<dbReference type="Proteomes" id="UP000030764">
    <property type="component" value="Unassembled WGS sequence"/>
</dbReference>
<gene>
    <name evidence="1" type="ORF">M513_00755</name>
    <name evidence="2" type="ORF">M514_00755</name>
</gene>